<name>A0A814D8F9_9BILA</name>
<dbReference type="EMBL" id="CAJNOC010002794">
    <property type="protein sequence ID" value="CAF0951820.1"/>
    <property type="molecule type" value="Genomic_DNA"/>
</dbReference>
<evidence type="ECO:0000313" key="1">
    <source>
        <dbReference type="EMBL" id="CAF0951820.1"/>
    </source>
</evidence>
<protein>
    <submittedName>
        <fullName evidence="1">Uncharacterized protein</fullName>
    </submittedName>
</protein>
<evidence type="ECO:0000313" key="2">
    <source>
        <dbReference type="Proteomes" id="UP000663879"/>
    </source>
</evidence>
<accession>A0A814D8F9</accession>
<dbReference type="Proteomes" id="UP000663879">
    <property type="component" value="Unassembled WGS sequence"/>
</dbReference>
<sequence>MICNLKNLCSKAVLNSPKEIKQVLPDNEIILVSNSNEKRQGKDEDDDVILVTELKQPRVLYPKSQIQEQKKNYLNEIDNLIKMDDFLSEVSHEISAPIRGAKKETEDIVSFIKYENYKLKEKVDL</sequence>
<dbReference type="AlphaFoldDB" id="A0A814D8F9"/>
<keyword evidence="2" id="KW-1185">Reference proteome</keyword>
<gene>
    <name evidence="1" type="ORF">OXX778_LOCUS13985</name>
</gene>
<proteinExistence type="predicted"/>
<reference evidence="1" key="1">
    <citation type="submission" date="2021-02" db="EMBL/GenBank/DDBJ databases">
        <authorList>
            <person name="Nowell W R."/>
        </authorList>
    </citation>
    <scope>NUCLEOTIDE SEQUENCE</scope>
    <source>
        <strain evidence="1">Ploen Becks lab</strain>
    </source>
</reference>
<comment type="caution">
    <text evidence="1">The sequence shown here is derived from an EMBL/GenBank/DDBJ whole genome shotgun (WGS) entry which is preliminary data.</text>
</comment>
<organism evidence="1 2">
    <name type="scientific">Brachionus calyciflorus</name>
    <dbReference type="NCBI Taxonomy" id="104777"/>
    <lineage>
        <taxon>Eukaryota</taxon>
        <taxon>Metazoa</taxon>
        <taxon>Spiralia</taxon>
        <taxon>Gnathifera</taxon>
        <taxon>Rotifera</taxon>
        <taxon>Eurotatoria</taxon>
        <taxon>Monogononta</taxon>
        <taxon>Pseudotrocha</taxon>
        <taxon>Ploima</taxon>
        <taxon>Brachionidae</taxon>
        <taxon>Brachionus</taxon>
    </lineage>
</organism>